<dbReference type="SUPFAM" id="SSF49899">
    <property type="entry name" value="Concanavalin A-like lectins/glucanases"/>
    <property type="match status" value="1"/>
</dbReference>
<dbReference type="InterPro" id="IPR017907">
    <property type="entry name" value="Znf_RING_CS"/>
</dbReference>
<dbReference type="CDD" id="cd19769">
    <property type="entry name" value="Bbox2_TRIM16-like"/>
    <property type="match status" value="1"/>
</dbReference>
<dbReference type="InterPro" id="IPR006574">
    <property type="entry name" value="PRY"/>
</dbReference>
<evidence type="ECO:0000259" key="9">
    <source>
        <dbReference type="PROSITE" id="PS50188"/>
    </source>
</evidence>
<dbReference type="InterPro" id="IPR043136">
    <property type="entry name" value="B30.2/SPRY_sf"/>
</dbReference>
<proteinExistence type="predicted"/>
<dbReference type="InterPro" id="IPR003879">
    <property type="entry name" value="Butyrophylin_SPRY"/>
</dbReference>
<dbReference type="Pfam" id="PF25600">
    <property type="entry name" value="TRIM_CC"/>
    <property type="match status" value="1"/>
</dbReference>
<dbReference type="InParanoid" id="A0A671XPR1"/>
<dbReference type="InterPro" id="IPR001841">
    <property type="entry name" value="Znf_RING"/>
</dbReference>
<name>A0A671XPR1_SPAAU</name>
<dbReference type="Pfam" id="PF00622">
    <property type="entry name" value="SPRY"/>
    <property type="match status" value="1"/>
</dbReference>
<dbReference type="PANTHER" id="PTHR25465:SF10">
    <property type="entry name" value="TRIPARTITE MOTIF-CONTAINING PROTEIN 16-RELATED"/>
    <property type="match status" value="1"/>
</dbReference>
<dbReference type="OrthoDB" id="6270329at2759"/>
<dbReference type="GO" id="GO:0005737">
    <property type="term" value="C:cytoplasm"/>
    <property type="evidence" value="ECO:0007669"/>
    <property type="project" value="UniProtKB-ARBA"/>
</dbReference>
<dbReference type="PRINTS" id="PR01407">
    <property type="entry name" value="BUTYPHLNCDUF"/>
</dbReference>
<dbReference type="Pfam" id="PF13765">
    <property type="entry name" value="PRY"/>
    <property type="match status" value="1"/>
</dbReference>
<dbReference type="PROSITE" id="PS50119">
    <property type="entry name" value="ZF_BBOX"/>
    <property type="match status" value="1"/>
</dbReference>
<dbReference type="Ensembl" id="ENSSAUT00010053450.1">
    <property type="protein sequence ID" value="ENSSAUP00010050835.1"/>
    <property type="gene ID" value="ENSSAUG00010021121.1"/>
</dbReference>
<feature type="region of interest" description="Disordered" evidence="6">
    <location>
        <begin position="45"/>
        <end position="130"/>
    </location>
</feature>
<evidence type="ECO:0000256" key="3">
    <source>
        <dbReference type="ARBA" id="ARBA00022833"/>
    </source>
</evidence>
<evidence type="ECO:0000256" key="5">
    <source>
        <dbReference type="SAM" id="Coils"/>
    </source>
</evidence>
<dbReference type="PANTHER" id="PTHR25465">
    <property type="entry name" value="B-BOX DOMAIN CONTAINING"/>
    <property type="match status" value="1"/>
</dbReference>
<evidence type="ECO:0000256" key="1">
    <source>
        <dbReference type="ARBA" id="ARBA00022723"/>
    </source>
</evidence>
<dbReference type="SMART" id="SM00589">
    <property type="entry name" value="PRY"/>
    <property type="match status" value="1"/>
</dbReference>
<reference evidence="10" key="1">
    <citation type="submission" date="2021-04" db="EMBL/GenBank/DDBJ databases">
        <authorList>
            <consortium name="Wellcome Sanger Institute Data Sharing"/>
        </authorList>
    </citation>
    <scope>NUCLEOTIDE SEQUENCE [LARGE SCALE GENOMIC DNA]</scope>
</reference>
<dbReference type="AlphaFoldDB" id="A0A671XPR1"/>
<dbReference type="SUPFAM" id="SSF57850">
    <property type="entry name" value="RING/U-box"/>
    <property type="match status" value="1"/>
</dbReference>
<evidence type="ECO:0000313" key="11">
    <source>
        <dbReference type="Proteomes" id="UP000472265"/>
    </source>
</evidence>
<evidence type="ECO:0000259" key="7">
    <source>
        <dbReference type="PROSITE" id="PS50089"/>
    </source>
</evidence>
<dbReference type="InterPro" id="IPR013320">
    <property type="entry name" value="ConA-like_dom_sf"/>
</dbReference>
<reference evidence="10" key="3">
    <citation type="submission" date="2025-09" db="UniProtKB">
        <authorList>
            <consortium name="Ensembl"/>
        </authorList>
    </citation>
    <scope>IDENTIFICATION</scope>
</reference>
<keyword evidence="11" id="KW-1185">Reference proteome</keyword>
<keyword evidence="3" id="KW-0862">Zinc</keyword>
<accession>A0A671XPR1</accession>
<dbReference type="Gene3D" id="2.60.120.920">
    <property type="match status" value="1"/>
</dbReference>
<evidence type="ECO:0000259" key="8">
    <source>
        <dbReference type="PROSITE" id="PS50119"/>
    </source>
</evidence>
<keyword evidence="5" id="KW-0175">Coiled coil</keyword>
<dbReference type="CDD" id="cd12890">
    <property type="entry name" value="SPRY_PRY_TRIM16"/>
    <property type="match status" value="1"/>
</dbReference>
<feature type="domain" description="B30.2/SPRY" evidence="9">
    <location>
        <begin position="418"/>
        <end position="614"/>
    </location>
</feature>
<feature type="compositionally biased region" description="Basic and acidic residues" evidence="6">
    <location>
        <begin position="77"/>
        <end position="96"/>
    </location>
</feature>
<feature type="coiled-coil region" evidence="5">
    <location>
        <begin position="273"/>
        <end position="336"/>
    </location>
</feature>
<reference evidence="10" key="2">
    <citation type="submission" date="2025-08" db="UniProtKB">
        <authorList>
            <consortium name="Ensembl"/>
        </authorList>
    </citation>
    <scope>IDENTIFICATION</scope>
</reference>
<dbReference type="GO" id="GO:0008270">
    <property type="term" value="F:zinc ion binding"/>
    <property type="evidence" value="ECO:0007669"/>
    <property type="project" value="UniProtKB-KW"/>
</dbReference>
<dbReference type="SMART" id="SM00449">
    <property type="entry name" value="SPRY"/>
    <property type="match status" value="1"/>
</dbReference>
<dbReference type="InterPro" id="IPR000315">
    <property type="entry name" value="Znf_B-box"/>
</dbReference>
<dbReference type="InterPro" id="IPR051051">
    <property type="entry name" value="E3_ubiq-ligase_TRIM/RNF"/>
</dbReference>
<dbReference type="Gene3D" id="3.30.160.60">
    <property type="entry name" value="Classic Zinc Finger"/>
    <property type="match status" value="1"/>
</dbReference>
<gene>
    <name evidence="10" type="primary">trim16</name>
</gene>
<dbReference type="SUPFAM" id="SSF57845">
    <property type="entry name" value="B-box zinc-binding domain"/>
    <property type="match status" value="1"/>
</dbReference>
<dbReference type="GeneTree" id="ENSGT00940000161116"/>
<dbReference type="InterPro" id="IPR001870">
    <property type="entry name" value="B30.2/SPRY"/>
</dbReference>
<sequence>MANTAAEETAPISNQQLCGVCSGALSGDKPAACSHSVCGSCLKDKSKGCPECLQSPGKPEPDSPKQNGTEAEAPVIESKEEPDSKTTEETKIQEDLKESEDPEKPGEEKKEAEEVKKEAEEVKEEEVKEEPLGPDDVVCDSCIENPRRALKSCLTCLVSYCEAHLRPHLENTKFQNHRLVEPLRDIERRTCESHKWPLELFCSADSCCVCQDCVTEEHKGHSIVPVVEARSRIEKELREKQSEMVKTVTAAENAINKLQLNTVSIEHSVTEVRATIEQQFEELQAVVERAKRELTEILEGEEKQALRQAEGIRVHLEQRCTELKKTQAQMEKLSKNKNDVDFLQEYSEWKKEATDISLPGVYIGLMDRLNSFSRVIVDSTQELCAMLVSSYIEKVKETCKNDKMGIKTTVQQIVAAKQNMSIPDPVSHGDFLKYAAHVSFDPDTAHKFLRLTEENRKVTNTTPWQHPYPDVPERFESWRQVLATESFYLGRHYFEVDISGEGTHIGVTYKSIDRKGSESNSCITGNNFSWCLQWNGRTFSAWHSDVETPLNMEKFTRIGVYVDYSRGLLAFYGVDETIKLIHKYEAEFLEPLYPAFWLSKKENIVALVAPGEPLRLKSPSPPTSPASGAIVSKSAA</sequence>
<feature type="compositionally biased region" description="Basic and acidic residues" evidence="6">
    <location>
        <begin position="102"/>
        <end position="130"/>
    </location>
</feature>
<dbReference type="InterPro" id="IPR003877">
    <property type="entry name" value="SPRY_dom"/>
</dbReference>
<dbReference type="PROSITE" id="PS00518">
    <property type="entry name" value="ZF_RING_1"/>
    <property type="match status" value="1"/>
</dbReference>
<keyword evidence="1" id="KW-0479">Metal-binding</keyword>
<dbReference type="PROSITE" id="PS50089">
    <property type="entry name" value="ZF_RING_2"/>
    <property type="match status" value="1"/>
</dbReference>
<organism evidence="10 11">
    <name type="scientific">Sparus aurata</name>
    <name type="common">Gilthead sea bream</name>
    <dbReference type="NCBI Taxonomy" id="8175"/>
    <lineage>
        <taxon>Eukaryota</taxon>
        <taxon>Metazoa</taxon>
        <taxon>Chordata</taxon>
        <taxon>Craniata</taxon>
        <taxon>Vertebrata</taxon>
        <taxon>Euteleostomi</taxon>
        <taxon>Actinopterygii</taxon>
        <taxon>Neopterygii</taxon>
        <taxon>Teleostei</taxon>
        <taxon>Neoteleostei</taxon>
        <taxon>Acanthomorphata</taxon>
        <taxon>Eupercaria</taxon>
        <taxon>Spariformes</taxon>
        <taxon>Sparidae</taxon>
        <taxon>Sparus</taxon>
    </lineage>
</organism>
<feature type="domain" description="B box-type" evidence="8">
    <location>
        <begin position="186"/>
        <end position="226"/>
    </location>
</feature>
<evidence type="ECO:0000313" key="10">
    <source>
        <dbReference type="Ensembl" id="ENSSAUP00010050835.1"/>
    </source>
</evidence>
<evidence type="ECO:0000256" key="2">
    <source>
        <dbReference type="ARBA" id="ARBA00022771"/>
    </source>
</evidence>
<dbReference type="SMART" id="SM00336">
    <property type="entry name" value="BBOX"/>
    <property type="match status" value="2"/>
</dbReference>
<feature type="domain" description="RING-type" evidence="7">
    <location>
        <begin position="18"/>
        <end position="52"/>
    </location>
</feature>
<evidence type="ECO:0000256" key="6">
    <source>
        <dbReference type="SAM" id="MobiDB-lite"/>
    </source>
</evidence>
<evidence type="ECO:0000256" key="4">
    <source>
        <dbReference type="PROSITE-ProRule" id="PRU00024"/>
    </source>
</evidence>
<keyword evidence="2 4" id="KW-0863">Zinc-finger</keyword>
<dbReference type="Gene3D" id="4.10.830.40">
    <property type="match status" value="1"/>
</dbReference>
<dbReference type="Proteomes" id="UP000472265">
    <property type="component" value="Chromosome 20"/>
</dbReference>
<dbReference type="Pfam" id="PF00643">
    <property type="entry name" value="zf-B_box"/>
    <property type="match status" value="1"/>
</dbReference>
<dbReference type="PROSITE" id="PS50188">
    <property type="entry name" value="B302_SPRY"/>
    <property type="match status" value="1"/>
</dbReference>
<protein>
    <submittedName>
        <fullName evidence="10">Tripartite motif containing 16</fullName>
    </submittedName>
</protein>
<dbReference type="OMA" id="SAWHSGV"/>
<feature type="region of interest" description="Disordered" evidence="6">
    <location>
        <begin position="616"/>
        <end position="636"/>
    </location>
</feature>
<dbReference type="InterPro" id="IPR058030">
    <property type="entry name" value="TRIM8/14/16/25/29/45/65_CC"/>
</dbReference>